<dbReference type="AlphaFoldDB" id="V2Y842"/>
<dbReference type="Proteomes" id="UP000017559">
    <property type="component" value="Unassembled WGS sequence"/>
</dbReference>
<evidence type="ECO:0000313" key="2">
    <source>
        <dbReference type="EMBL" id="ESK87849.1"/>
    </source>
</evidence>
<feature type="region of interest" description="Disordered" evidence="1">
    <location>
        <begin position="276"/>
        <end position="295"/>
    </location>
</feature>
<dbReference type="EMBL" id="AWSO01000731">
    <property type="protein sequence ID" value="ESK87849.1"/>
    <property type="molecule type" value="Genomic_DNA"/>
</dbReference>
<evidence type="ECO:0000256" key="1">
    <source>
        <dbReference type="SAM" id="MobiDB-lite"/>
    </source>
</evidence>
<keyword evidence="3" id="KW-1185">Reference proteome</keyword>
<sequence length="411" mass="45635">MLPFSVLAFKDESRSLSIVALSSLLVNGTMPLPPGVAVAAPPRVCHISQMSISMASCWRLILHPAAFQFPLPKFIAAQVPRRPENNMSHSECSISSFEFARLEAMDSQRFDISQKRSLTPRVQSHIIEPIPSTRDEDLRLEGFDNQRSDIPKEDCAMSPRAKAEFIPSARDENGHLEALDNQRFDISKKECPISIPVGNEDPEGEAITVDTSSERSRRIAELWKALTHSHTHSIPVKNDKLQNYEIISDECSALMSESGNLPGSFVSSFFDSDRSENATGASTPATSDNGHSANCDTESIVKISDDATEVRITDHILRWNGTTTGTIVRPVPRSASSCSLKSPVSRPTSPLNVLKCWSMDSFEKDIDVACEEREKCEGEVKIFVKEEVRKHREQLRAPFQELQPGQDIVKC</sequence>
<reference evidence="2 3" key="1">
    <citation type="journal article" date="2014" name="BMC Genomics">
        <title>Genome and secretome analysis of the hemibiotrophic fungal pathogen, Moniliophthora roreri, which causes frosty pod rot disease of cacao: mechanisms of the biotrophic and necrotrophic phases.</title>
        <authorList>
            <person name="Meinhardt L.W."/>
            <person name="Costa G.G.L."/>
            <person name="Thomazella D.P.T."/>
            <person name="Teixeira P.J.P.L."/>
            <person name="Carazzolle M.F."/>
            <person name="Schuster S.C."/>
            <person name="Carlson J.E."/>
            <person name="Guiltinan M.J."/>
            <person name="Mieczkowski P."/>
            <person name="Farmer A."/>
            <person name="Ramaraj T."/>
            <person name="Crozier J."/>
            <person name="Davis R.E."/>
            <person name="Shao J."/>
            <person name="Melnick R.L."/>
            <person name="Pereira G.A.G."/>
            <person name="Bailey B.A."/>
        </authorList>
    </citation>
    <scope>NUCLEOTIDE SEQUENCE [LARGE SCALE GENOMIC DNA]</scope>
    <source>
        <strain evidence="2 3">MCA 2997</strain>
    </source>
</reference>
<proteinExistence type="predicted"/>
<organism evidence="2 3">
    <name type="scientific">Moniliophthora roreri (strain MCA 2997)</name>
    <name type="common">Cocoa frosty pod rot fungus</name>
    <name type="synonym">Crinipellis roreri</name>
    <dbReference type="NCBI Taxonomy" id="1381753"/>
    <lineage>
        <taxon>Eukaryota</taxon>
        <taxon>Fungi</taxon>
        <taxon>Dikarya</taxon>
        <taxon>Basidiomycota</taxon>
        <taxon>Agaricomycotina</taxon>
        <taxon>Agaricomycetes</taxon>
        <taxon>Agaricomycetidae</taxon>
        <taxon>Agaricales</taxon>
        <taxon>Marasmiineae</taxon>
        <taxon>Marasmiaceae</taxon>
        <taxon>Moniliophthora</taxon>
    </lineage>
</organism>
<comment type="caution">
    <text evidence="2">The sequence shown here is derived from an EMBL/GenBank/DDBJ whole genome shotgun (WGS) entry which is preliminary data.</text>
</comment>
<dbReference type="OrthoDB" id="3042126at2759"/>
<name>V2Y842_MONRO</name>
<dbReference type="HOGENOM" id="CLU_669188_0_0_1"/>
<dbReference type="KEGG" id="mrr:Moror_15297"/>
<evidence type="ECO:0000313" key="3">
    <source>
        <dbReference type="Proteomes" id="UP000017559"/>
    </source>
</evidence>
<protein>
    <submittedName>
        <fullName evidence="2">Uncharacterized protein</fullName>
    </submittedName>
</protein>
<accession>V2Y842</accession>
<gene>
    <name evidence="2" type="ORF">Moror_15297</name>
</gene>
<feature type="compositionally biased region" description="Polar residues" evidence="1">
    <location>
        <begin position="277"/>
        <end position="295"/>
    </location>
</feature>